<dbReference type="InterPro" id="IPR001567">
    <property type="entry name" value="Pept_M3A_M3B_dom"/>
</dbReference>
<keyword evidence="4 6" id="KW-0862">Zinc</keyword>
<evidence type="ECO:0000256" key="1">
    <source>
        <dbReference type="ARBA" id="ARBA00022670"/>
    </source>
</evidence>
<comment type="caution">
    <text evidence="10">The sequence shown here is derived from an EMBL/GenBank/DDBJ whole genome shotgun (WGS) entry which is preliminary data.</text>
</comment>
<dbReference type="InterPro" id="IPR042088">
    <property type="entry name" value="OligoPept_F_C"/>
</dbReference>
<dbReference type="InterPro" id="IPR013647">
    <property type="entry name" value="OligopepF_N_dom"/>
</dbReference>
<keyword evidence="3 6" id="KW-0378">Hydrolase</keyword>
<evidence type="ECO:0000256" key="2">
    <source>
        <dbReference type="ARBA" id="ARBA00022723"/>
    </source>
</evidence>
<dbReference type="Gene3D" id="1.10.1370.20">
    <property type="entry name" value="Oligoendopeptidase f, C-terminal domain"/>
    <property type="match status" value="1"/>
</dbReference>
<sequence>MSVKSATSRAGKTSRKSATGSKAAAAKSKTGKLPEWNLADLYSGIGAAEIARDLQTMDAECITFETDYKGKLAEGVARDDGGLWLAEAVKRYEAIDDLAGRLGSYAGLVHAGDSVDPAISKFYGDVSERLTAASVHLLFFALELNRIDDAVIERAMQTPELAHYRPWIEDLRKDKPYQLEDRVEQLFHEKSQSGYAAWNRLFDQTISGLRFKVGGKELAIEPTLSLLQDRAPEKRKAAGQALAKTFKDNERTFALVTNTLAKDKEISDRWRGFKDVADSRHLNNRVEREVVDALVGSVRAAYPRLSHRYYKLKAGWFKKKKLAHWDRNAPLPFAATGTIAWPEAQKMVLTAYRGFSAEMAAIAERFFTDRWIDAPVRPGKAPGAFSHPTTPSAHPYVLMNYQGKPRDVMTLAHELGHGVHQVLAAKNGALMAPTPLTLAETASVFGEMLTFKRLLSQTKNARQRQALLAGKVEDMINTVVRQIAFYSFERAVHTERKNGELTAERIGQIWLSVQGESLGPAIDIRPGYENFWMYIPHFIHSPFYVYAYAFGDCLVNSLYAVYENASEGFAERYLAMLAAGGTKHYSELLKPFGLDAKNPQFWDGGLSVIAGMIDELEEMG</sequence>
<reference evidence="10 11" key="1">
    <citation type="submission" date="2024-02" db="EMBL/GenBank/DDBJ databases">
        <title>Adaptive strategies in a cosmopolitan and abundant soil bacterium.</title>
        <authorList>
            <person name="Carini P."/>
        </authorList>
    </citation>
    <scope>NUCLEOTIDE SEQUENCE [LARGE SCALE GENOMIC DNA]</scope>
    <source>
        <strain evidence="10 11">AZCC 1608</strain>
    </source>
</reference>
<feature type="compositionally biased region" description="Polar residues" evidence="7">
    <location>
        <begin position="1"/>
        <end position="10"/>
    </location>
</feature>
<keyword evidence="2 6" id="KW-0479">Metal-binding</keyword>
<evidence type="ECO:0000313" key="11">
    <source>
        <dbReference type="Proteomes" id="UP001364224"/>
    </source>
</evidence>
<evidence type="ECO:0000256" key="7">
    <source>
        <dbReference type="SAM" id="MobiDB-lite"/>
    </source>
</evidence>
<feature type="domain" description="Peptidase M3A/M3B catalytic" evidence="8">
    <location>
        <begin position="364"/>
        <end position="603"/>
    </location>
</feature>
<dbReference type="Gene3D" id="1.20.140.70">
    <property type="entry name" value="Oligopeptidase f, N-terminal domain"/>
    <property type="match status" value="1"/>
</dbReference>
<dbReference type="PANTHER" id="PTHR11804">
    <property type="entry name" value="PROTEASE M3 THIMET OLIGOPEPTIDASE-RELATED"/>
    <property type="match status" value="1"/>
</dbReference>
<dbReference type="RefSeq" id="WP_334477132.1">
    <property type="nucleotide sequence ID" value="NZ_JAZHRV010000001.1"/>
</dbReference>
<evidence type="ECO:0000256" key="4">
    <source>
        <dbReference type="ARBA" id="ARBA00022833"/>
    </source>
</evidence>
<dbReference type="PANTHER" id="PTHR11804:SF5">
    <property type="entry name" value="OLIGOENDOPEPTIDASE F"/>
    <property type="match status" value="1"/>
</dbReference>
<protein>
    <submittedName>
        <fullName evidence="10">Oligoendopeptidase F</fullName>
        <ecNumber evidence="10">3.4.24.-</ecNumber>
    </submittedName>
</protein>
<dbReference type="Pfam" id="PF01432">
    <property type="entry name" value="Peptidase_M3"/>
    <property type="match status" value="1"/>
</dbReference>
<keyword evidence="1 6" id="KW-0645">Protease</keyword>
<keyword evidence="11" id="KW-1185">Reference proteome</keyword>
<proteinExistence type="inferred from homology"/>
<name>A0ABU8B3X7_9BRAD</name>
<comment type="similarity">
    <text evidence="6">Belongs to the peptidase M3 family.</text>
</comment>
<evidence type="ECO:0000259" key="8">
    <source>
        <dbReference type="Pfam" id="PF01432"/>
    </source>
</evidence>
<accession>A0ABU8B3X7</accession>
<evidence type="ECO:0000256" key="3">
    <source>
        <dbReference type="ARBA" id="ARBA00022801"/>
    </source>
</evidence>
<feature type="domain" description="Oligopeptidase F N-terminal" evidence="9">
    <location>
        <begin position="143"/>
        <end position="211"/>
    </location>
</feature>
<evidence type="ECO:0000256" key="6">
    <source>
        <dbReference type="RuleBase" id="RU003435"/>
    </source>
</evidence>
<dbReference type="EMBL" id="JAZHRV010000001">
    <property type="protein sequence ID" value="MEH2552786.1"/>
    <property type="molecule type" value="Genomic_DNA"/>
</dbReference>
<organism evidence="10 11">
    <name type="scientific">Bradyrhizobium algeriense</name>
    <dbReference type="NCBI Taxonomy" id="634784"/>
    <lineage>
        <taxon>Bacteria</taxon>
        <taxon>Pseudomonadati</taxon>
        <taxon>Pseudomonadota</taxon>
        <taxon>Alphaproteobacteria</taxon>
        <taxon>Hyphomicrobiales</taxon>
        <taxon>Nitrobacteraceae</taxon>
        <taxon>Bradyrhizobium</taxon>
    </lineage>
</organism>
<dbReference type="SUPFAM" id="SSF55486">
    <property type="entry name" value="Metalloproteases ('zincins'), catalytic domain"/>
    <property type="match status" value="1"/>
</dbReference>
<dbReference type="InterPro" id="IPR011977">
    <property type="entry name" value="Pept_M3B_clade3"/>
</dbReference>
<dbReference type="InterPro" id="IPR045090">
    <property type="entry name" value="Pept_M3A_M3B"/>
</dbReference>
<gene>
    <name evidence="10" type="ORF">V1286_000315</name>
</gene>
<dbReference type="Pfam" id="PF08439">
    <property type="entry name" value="Peptidase_M3_N"/>
    <property type="match status" value="1"/>
</dbReference>
<dbReference type="EC" id="3.4.24.-" evidence="10"/>
<dbReference type="GO" id="GO:0016787">
    <property type="term" value="F:hydrolase activity"/>
    <property type="evidence" value="ECO:0007669"/>
    <property type="project" value="UniProtKB-KW"/>
</dbReference>
<evidence type="ECO:0000313" key="10">
    <source>
        <dbReference type="EMBL" id="MEH2552786.1"/>
    </source>
</evidence>
<evidence type="ECO:0000259" key="9">
    <source>
        <dbReference type="Pfam" id="PF08439"/>
    </source>
</evidence>
<keyword evidence="5 6" id="KW-0482">Metalloprotease</keyword>
<dbReference type="NCBIfam" id="TIGR02290">
    <property type="entry name" value="M3_fam_3"/>
    <property type="match status" value="1"/>
</dbReference>
<dbReference type="Proteomes" id="UP001364224">
    <property type="component" value="Unassembled WGS sequence"/>
</dbReference>
<dbReference type="CDD" id="cd09610">
    <property type="entry name" value="M3B_PepF"/>
    <property type="match status" value="1"/>
</dbReference>
<evidence type="ECO:0000256" key="5">
    <source>
        <dbReference type="ARBA" id="ARBA00023049"/>
    </source>
</evidence>
<feature type="compositionally biased region" description="Low complexity" evidence="7">
    <location>
        <begin position="16"/>
        <end position="26"/>
    </location>
</feature>
<comment type="cofactor">
    <cofactor evidence="6">
        <name>Zn(2+)</name>
        <dbReference type="ChEBI" id="CHEBI:29105"/>
    </cofactor>
    <text evidence="6">Binds 1 zinc ion.</text>
</comment>
<feature type="region of interest" description="Disordered" evidence="7">
    <location>
        <begin position="1"/>
        <end position="26"/>
    </location>
</feature>